<dbReference type="AlphaFoldDB" id="A0A246R7A5"/>
<evidence type="ECO:0000256" key="2">
    <source>
        <dbReference type="ARBA" id="ARBA00022723"/>
    </source>
</evidence>
<keyword evidence="12" id="KW-1185">Reference proteome</keyword>
<feature type="binding site" evidence="10">
    <location>
        <position position="166"/>
    </location>
    <ligand>
        <name>Mn(2+)</name>
        <dbReference type="ChEBI" id="CHEBI:29035"/>
    </ligand>
</feature>
<dbReference type="InterPro" id="IPR042206">
    <property type="entry name" value="CRISPR-assoc_Cas1_C"/>
</dbReference>
<evidence type="ECO:0000256" key="7">
    <source>
        <dbReference type="ARBA" id="ARBA00023125"/>
    </source>
</evidence>
<dbReference type="HAMAP" id="MF_01470">
    <property type="entry name" value="Cas1"/>
    <property type="match status" value="1"/>
</dbReference>
<comment type="cofactor">
    <cofactor evidence="10">
        <name>Mg(2+)</name>
        <dbReference type="ChEBI" id="CHEBI:18420"/>
    </cofactor>
    <cofactor evidence="10">
        <name>Mn(2+)</name>
        <dbReference type="ChEBI" id="CHEBI:29035"/>
    </cofactor>
</comment>
<gene>
    <name evidence="10" type="primary">cas1</name>
    <name evidence="11" type="ORF">B5D80_32295</name>
</gene>
<dbReference type="InterPro" id="IPR042211">
    <property type="entry name" value="CRISPR-assoc_Cas1_N"/>
</dbReference>
<dbReference type="EC" id="3.1.-.-" evidence="10"/>
<comment type="similarity">
    <text evidence="10">Belongs to the CRISPR-associated endonuclease Cas1 family.</text>
</comment>
<organism evidence="11 12">
    <name type="scientific">Micromonospora wenchangensis</name>
    <dbReference type="NCBI Taxonomy" id="1185415"/>
    <lineage>
        <taxon>Bacteria</taxon>
        <taxon>Bacillati</taxon>
        <taxon>Actinomycetota</taxon>
        <taxon>Actinomycetes</taxon>
        <taxon>Micromonosporales</taxon>
        <taxon>Micromonosporaceae</taxon>
        <taxon>Micromonospora</taxon>
    </lineage>
</organism>
<keyword evidence="2 10" id="KW-0479">Metal-binding</keyword>
<keyword evidence="1 10" id="KW-0540">Nuclease</keyword>
<dbReference type="RefSeq" id="WP_088647694.1">
    <property type="nucleotide sequence ID" value="NZ_MZMV01000117.1"/>
</dbReference>
<comment type="subunit">
    <text evidence="9 10">Homodimer, forms a heterotetramer with a Cas2 homodimer.</text>
</comment>
<dbReference type="OrthoDB" id="1550386at2"/>
<accession>A0A246R7A5</accession>
<reference evidence="11 12" key="1">
    <citation type="submission" date="2017-03" db="EMBL/GenBank/DDBJ databases">
        <title>Whole genome sequence of Micromonospora wenchangensis, isolated from mangrove soil.</title>
        <authorList>
            <person name="Yang H."/>
        </authorList>
    </citation>
    <scope>NUCLEOTIDE SEQUENCE [LARGE SCALE GENOMIC DNA]</scope>
    <source>
        <strain evidence="11 12">CCTCC AA 2012002</strain>
    </source>
</reference>
<name>A0A246R7A5_9ACTN</name>
<dbReference type="PANTHER" id="PTHR34353">
    <property type="entry name" value="CRISPR-ASSOCIATED ENDONUCLEASE CAS1 1"/>
    <property type="match status" value="1"/>
</dbReference>
<keyword evidence="7 10" id="KW-0238">DNA-binding</keyword>
<evidence type="ECO:0000256" key="10">
    <source>
        <dbReference type="HAMAP-Rule" id="MF_01470"/>
    </source>
</evidence>
<evidence type="ECO:0000313" key="12">
    <source>
        <dbReference type="Proteomes" id="UP000197174"/>
    </source>
</evidence>
<dbReference type="InterPro" id="IPR019856">
    <property type="entry name" value="CRISPR-assoc_Cas1_DVULG"/>
</dbReference>
<evidence type="ECO:0000256" key="3">
    <source>
        <dbReference type="ARBA" id="ARBA00022759"/>
    </source>
</evidence>
<dbReference type="PANTHER" id="PTHR34353:SF2">
    <property type="entry name" value="CRISPR-ASSOCIATED ENDONUCLEASE CAS1 1"/>
    <property type="match status" value="1"/>
</dbReference>
<dbReference type="EMBL" id="MZMV01000117">
    <property type="protein sequence ID" value="OWU96472.1"/>
    <property type="molecule type" value="Genomic_DNA"/>
</dbReference>
<dbReference type="Proteomes" id="UP000197174">
    <property type="component" value="Unassembled WGS sequence"/>
</dbReference>
<dbReference type="GO" id="GO:0004520">
    <property type="term" value="F:DNA endonuclease activity"/>
    <property type="evidence" value="ECO:0007669"/>
    <property type="project" value="InterPro"/>
</dbReference>
<dbReference type="GO" id="GO:0003677">
    <property type="term" value="F:DNA binding"/>
    <property type="evidence" value="ECO:0007669"/>
    <property type="project" value="UniProtKB-KW"/>
</dbReference>
<evidence type="ECO:0000256" key="1">
    <source>
        <dbReference type="ARBA" id="ARBA00022722"/>
    </source>
</evidence>
<evidence type="ECO:0000256" key="4">
    <source>
        <dbReference type="ARBA" id="ARBA00022801"/>
    </source>
</evidence>
<dbReference type="NCBIfam" id="TIGR00287">
    <property type="entry name" value="cas1"/>
    <property type="match status" value="1"/>
</dbReference>
<sequence length="342" mass="38057">MTELLNTLYIQTPGTSLRLDGDTVRIYHPDQPGRHLLPLVRLDHLVLFSGVTPTDDLLLRCADDGRSVSWLTGSGRFRAGLVGPTHGNPLLRQAQHRAADSPERQLPIAIAIVAGKIHNARQVLLRTARDTSGHRQTALRATAELLARRLELLTTATSTNEILGVEGIAARDYFAAMPYLLGDNTDWKASGRNKRPPTDPLNCLLSFLYGMLRVAVQGALEQVGLDPYIGFLHAVRPGKPALALDLMEEFRPLLADRLALTMLNRRELTPTDFEELPNKAYRLTDNGRKTVLAAWQQSRQRDWPHAQLSRQVPAALLPLVQARLLARHLRGDTVAYQPWTVN</sequence>
<dbReference type="Gene3D" id="3.100.10.20">
    <property type="entry name" value="CRISPR-associated endonuclease Cas1, N-terminal domain"/>
    <property type="match status" value="1"/>
</dbReference>
<dbReference type="GO" id="GO:0016787">
    <property type="term" value="F:hydrolase activity"/>
    <property type="evidence" value="ECO:0007669"/>
    <property type="project" value="UniProtKB-KW"/>
</dbReference>
<comment type="caution">
    <text evidence="11">The sequence shown here is derived from an EMBL/GenBank/DDBJ whole genome shotgun (WGS) entry which is preliminary data.</text>
</comment>
<feature type="binding site" evidence="10">
    <location>
        <position position="248"/>
    </location>
    <ligand>
        <name>Mn(2+)</name>
        <dbReference type="ChEBI" id="CHEBI:29035"/>
    </ligand>
</feature>
<keyword evidence="3 10" id="KW-0255">Endonuclease</keyword>
<comment type="function">
    <text evidence="10">CRISPR (clustered regularly interspaced short palindromic repeat), is an adaptive immune system that provides protection against mobile genetic elements (viruses, transposable elements and conjugative plasmids). CRISPR clusters contain spacers, sequences complementary to antecedent mobile elements, and target invading nucleic acids. CRISPR clusters are transcribed and processed into CRISPR RNA (crRNA). Acts as a dsDNA endonuclease. Involved in the integration of spacer DNA into the CRISPR cassette.</text>
</comment>
<dbReference type="GO" id="GO:0043571">
    <property type="term" value="P:maintenance of CRISPR repeat elements"/>
    <property type="evidence" value="ECO:0007669"/>
    <property type="project" value="UniProtKB-UniRule"/>
</dbReference>
<evidence type="ECO:0000256" key="5">
    <source>
        <dbReference type="ARBA" id="ARBA00022842"/>
    </source>
</evidence>
<proteinExistence type="inferred from homology"/>
<dbReference type="Gene3D" id="1.20.120.920">
    <property type="entry name" value="CRISPR-associated endonuclease Cas1, C-terminal domain"/>
    <property type="match status" value="1"/>
</dbReference>
<keyword evidence="6 10" id="KW-0051">Antiviral defense</keyword>
<evidence type="ECO:0000256" key="9">
    <source>
        <dbReference type="ARBA" id="ARBA00038592"/>
    </source>
</evidence>
<dbReference type="GO" id="GO:0051607">
    <property type="term" value="P:defense response to virus"/>
    <property type="evidence" value="ECO:0007669"/>
    <property type="project" value="UniProtKB-UniRule"/>
</dbReference>
<keyword evidence="5 10" id="KW-0460">Magnesium</keyword>
<protein>
    <recommendedName>
        <fullName evidence="10">CRISPR-associated endonuclease Cas1</fullName>
        <ecNumber evidence="10">3.1.-.-</ecNumber>
    </recommendedName>
</protein>
<keyword evidence="8 10" id="KW-0464">Manganese</keyword>
<keyword evidence="4 10" id="KW-0378">Hydrolase</keyword>
<dbReference type="Pfam" id="PF01867">
    <property type="entry name" value="Cas_Cas1"/>
    <property type="match status" value="1"/>
</dbReference>
<dbReference type="InterPro" id="IPR002729">
    <property type="entry name" value="CRISPR-assoc_Cas1"/>
</dbReference>
<dbReference type="NCBIfam" id="TIGR03640">
    <property type="entry name" value="cas1_DVULG"/>
    <property type="match status" value="1"/>
</dbReference>
<evidence type="ECO:0000313" key="11">
    <source>
        <dbReference type="EMBL" id="OWU96472.1"/>
    </source>
</evidence>
<evidence type="ECO:0000256" key="8">
    <source>
        <dbReference type="ARBA" id="ARBA00023211"/>
    </source>
</evidence>
<dbReference type="GO" id="GO:0046872">
    <property type="term" value="F:metal ion binding"/>
    <property type="evidence" value="ECO:0007669"/>
    <property type="project" value="UniProtKB-UniRule"/>
</dbReference>
<feature type="binding site" evidence="10">
    <location>
        <position position="233"/>
    </location>
    <ligand>
        <name>Mn(2+)</name>
        <dbReference type="ChEBI" id="CHEBI:29035"/>
    </ligand>
</feature>
<dbReference type="InterPro" id="IPR050646">
    <property type="entry name" value="Cas1"/>
</dbReference>
<evidence type="ECO:0000256" key="6">
    <source>
        <dbReference type="ARBA" id="ARBA00023118"/>
    </source>
</evidence>